<keyword evidence="1" id="KW-0175">Coiled coil</keyword>
<feature type="coiled-coil region" evidence="1">
    <location>
        <begin position="1"/>
        <end position="48"/>
    </location>
</feature>
<protein>
    <recommendedName>
        <fullName evidence="3">Girdin-like</fullName>
    </recommendedName>
</protein>
<dbReference type="Gramene" id="MELO3C030503.2.1">
    <property type="protein sequence ID" value="MELO3C030503.2.1"/>
    <property type="gene ID" value="MELO3C030503.2"/>
</dbReference>
<proteinExistence type="predicted"/>
<evidence type="ECO:0000256" key="1">
    <source>
        <dbReference type="SAM" id="Coils"/>
    </source>
</evidence>
<accession>A0A9I9E942</accession>
<dbReference type="AlphaFoldDB" id="A0A9I9E942"/>
<dbReference type="EnsemblPlants" id="MELO3C030503.2.1">
    <property type="protein sequence ID" value="MELO3C030503.2.1"/>
    <property type="gene ID" value="MELO3C030503.2"/>
</dbReference>
<sequence length="145" mass="17084">MDHVTNLQNELEKTKRFLKNQDKLEKNLETLDKEMRRMNKVNRSLKNEKTTLQAIVGSQDEYIKDLENGKEYFLELVNDLNTSIGKRETQIMDLEAQNHSLCQTVDSLHLKMAERSEEYEILKNYADSLHYQLTAFQNSIQITCK</sequence>
<name>A0A9I9E942_CUCME</name>
<reference evidence="2" key="1">
    <citation type="submission" date="2023-03" db="UniProtKB">
        <authorList>
            <consortium name="EnsemblPlants"/>
        </authorList>
    </citation>
    <scope>IDENTIFICATION</scope>
</reference>
<organism evidence="2">
    <name type="scientific">Cucumis melo</name>
    <name type="common">Muskmelon</name>
    <dbReference type="NCBI Taxonomy" id="3656"/>
    <lineage>
        <taxon>Eukaryota</taxon>
        <taxon>Viridiplantae</taxon>
        <taxon>Streptophyta</taxon>
        <taxon>Embryophyta</taxon>
        <taxon>Tracheophyta</taxon>
        <taxon>Spermatophyta</taxon>
        <taxon>Magnoliopsida</taxon>
        <taxon>eudicotyledons</taxon>
        <taxon>Gunneridae</taxon>
        <taxon>Pentapetalae</taxon>
        <taxon>rosids</taxon>
        <taxon>fabids</taxon>
        <taxon>Cucurbitales</taxon>
        <taxon>Cucurbitaceae</taxon>
        <taxon>Benincaseae</taxon>
        <taxon>Cucumis</taxon>
    </lineage>
</organism>
<evidence type="ECO:0008006" key="3">
    <source>
        <dbReference type="Google" id="ProtNLM"/>
    </source>
</evidence>
<evidence type="ECO:0000313" key="2">
    <source>
        <dbReference type="EnsemblPlants" id="MELO3C030503.2.1"/>
    </source>
</evidence>